<keyword evidence="2" id="KW-0472">Membrane</keyword>
<proteinExistence type="predicted"/>
<feature type="compositionally biased region" description="Low complexity" evidence="1">
    <location>
        <begin position="380"/>
        <end position="402"/>
    </location>
</feature>
<feature type="transmembrane region" description="Helical" evidence="2">
    <location>
        <begin position="347"/>
        <end position="370"/>
    </location>
</feature>
<keyword evidence="2" id="KW-1133">Transmembrane helix</keyword>
<dbReference type="PANTHER" id="PTHR34219">
    <property type="entry name" value="IRON-REGULATED INNER MEMBRANE PROTEIN-RELATED"/>
    <property type="match status" value="1"/>
</dbReference>
<dbReference type="InterPro" id="IPR005625">
    <property type="entry name" value="PepSY-ass_TM"/>
</dbReference>
<dbReference type="Proteomes" id="UP001365405">
    <property type="component" value="Unassembled WGS sequence"/>
</dbReference>
<feature type="region of interest" description="Disordered" evidence="1">
    <location>
        <begin position="378"/>
        <end position="402"/>
    </location>
</feature>
<dbReference type="Pfam" id="PF03929">
    <property type="entry name" value="PepSY_TM"/>
    <property type="match status" value="1"/>
</dbReference>
<comment type="caution">
    <text evidence="3">The sequence shown here is derived from an EMBL/GenBank/DDBJ whole genome shotgun (WGS) entry which is preliminary data.</text>
</comment>
<organism evidence="3 4">
    <name type="scientific">Pseudaquabacterium inlustre</name>
    <dbReference type="NCBI Taxonomy" id="2984192"/>
    <lineage>
        <taxon>Bacteria</taxon>
        <taxon>Pseudomonadati</taxon>
        <taxon>Pseudomonadota</taxon>
        <taxon>Betaproteobacteria</taxon>
        <taxon>Burkholderiales</taxon>
        <taxon>Sphaerotilaceae</taxon>
        <taxon>Pseudaquabacterium</taxon>
    </lineage>
</organism>
<evidence type="ECO:0000313" key="4">
    <source>
        <dbReference type="Proteomes" id="UP001365405"/>
    </source>
</evidence>
<evidence type="ECO:0000313" key="3">
    <source>
        <dbReference type="EMBL" id="MEK8049234.1"/>
    </source>
</evidence>
<protein>
    <submittedName>
        <fullName evidence="3">PepSY-associated TM helix domain-containing protein</fullName>
    </submittedName>
</protein>
<dbReference type="RefSeq" id="WP_341408905.1">
    <property type="nucleotide sequence ID" value="NZ_JBBUTH010000001.1"/>
</dbReference>
<feature type="transmembrane region" description="Helical" evidence="2">
    <location>
        <begin position="201"/>
        <end position="221"/>
    </location>
</feature>
<evidence type="ECO:0000256" key="1">
    <source>
        <dbReference type="SAM" id="MobiDB-lite"/>
    </source>
</evidence>
<dbReference type="EMBL" id="JBBUTH010000001">
    <property type="protein sequence ID" value="MEK8049234.1"/>
    <property type="molecule type" value="Genomic_DNA"/>
</dbReference>
<feature type="transmembrane region" description="Helical" evidence="2">
    <location>
        <begin position="148"/>
        <end position="170"/>
    </location>
</feature>
<sequence length="402" mass="43807">MNRARRLWLAVHRWLGLVLGLWFVLLGLTGSALVFYRGLDEWADPRLAARPGVAASPPLEAVYQALRTAHPQRGMSWRIELPREPGEPITARHLAPVESRGQRFAPLLSSVDPLTRQVVADRFWGQTPGTWLYDLHYTLLLGEAGHQAVGWAGVALAASLVSGLWLWWPAAGGGAGRWRRAWQFKRQAAAPRRVYDLHKLAGLYGGLLLLVLALTGAALALPDLARPLIARFSPLTPMPQLRMPVAAEASRLTGPMDVDAAVARAEQAWPDARARWVDTPAAPGAPYRVRLRQPGEPGDRFPDTLVWIDSRSGQVLARRDPAGFSAGDCVWRWMHPLHSGEAFGLPGRLLVCACGVLPLLLAVTGGLRWWHKRRARQGRPTTVAARAPAARAAPVSGAGPAP</sequence>
<keyword evidence="2" id="KW-0812">Transmembrane</keyword>
<evidence type="ECO:0000256" key="2">
    <source>
        <dbReference type="SAM" id="Phobius"/>
    </source>
</evidence>
<feature type="transmembrane region" description="Helical" evidence="2">
    <location>
        <begin position="12"/>
        <end position="36"/>
    </location>
</feature>
<gene>
    <name evidence="3" type="ORF">AACH10_03185</name>
</gene>
<keyword evidence="4" id="KW-1185">Reference proteome</keyword>
<name>A0ABU9CEV1_9BURK</name>
<accession>A0ABU9CEV1</accession>
<reference evidence="3 4" key="1">
    <citation type="submission" date="2024-04" db="EMBL/GenBank/DDBJ databases">
        <title>Novel species of the genus Ideonella isolated from streams.</title>
        <authorList>
            <person name="Lu H."/>
        </authorList>
    </citation>
    <scope>NUCLEOTIDE SEQUENCE [LARGE SCALE GENOMIC DNA]</scope>
    <source>
        <strain evidence="3 4">DXS22W</strain>
    </source>
</reference>